<accession>A0A1H6BSS8</accession>
<organism evidence="2 3">
    <name type="scientific">Halobellus limi</name>
    <dbReference type="NCBI Taxonomy" id="699433"/>
    <lineage>
        <taxon>Archaea</taxon>
        <taxon>Methanobacteriati</taxon>
        <taxon>Methanobacteriota</taxon>
        <taxon>Stenosarchaea group</taxon>
        <taxon>Halobacteria</taxon>
        <taxon>Halobacteriales</taxon>
        <taxon>Haloferacaceae</taxon>
        <taxon>Halobellus</taxon>
    </lineage>
</organism>
<keyword evidence="1" id="KW-0812">Transmembrane</keyword>
<evidence type="ECO:0000256" key="1">
    <source>
        <dbReference type="SAM" id="Phobius"/>
    </source>
</evidence>
<protein>
    <recommendedName>
        <fullName evidence="4">DUF3784 domain-containing protein</fullName>
    </recommendedName>
</protein>
<dbReference type="AlphaFoldDB" id="A0A1H6BSS8"/>
<evidence type="ECO:0000313" key="3">
    <source>
        <dbReference type="Proteomes" id="UP000236740"/>
    </source>
</evidence>
<feature type="transmembrane region" description="Helical" evidence="1">
    <location>
        <begin position="12"/>
        <end position="35"/>
    </location>
</feature>
<feature type="transmembrane region" description="Helical" evidence="1">
    <location>
        <begin position="55"/>
        <end position="72"/>
    </location>
</feature>
<evidence type="ECO:0008006" key="4">
    <source>
        <dbReference type="Google" id="ProtNLM"/>
    </source>
</evidence>
<dbReference type="RefSeq" id="WP_103992652.1">
    <property type="nucleotide sequence ID" value="NZ_FNVN01000005.1"/>
</dbReference>
<name>A0A1H6BSS8_9EURY</name>
<dbReference type="Pfam" id="PF12650">
    <property type="entry name" value="DUF3784"/>
    <property type="match status" value="1"/>
</dbReference>
<feature type="transmembrane region" description="Helical" evidence="1">
    <location>
        <begin position="78"/>
        <end position="96"/>
    </location>
</feature>
<dbReference type="Proteomes" id="UP000236740">
    <property type="component" value="Unassembled WGS sequence"/>
</dbReference>
<reference evidence="2 3" key="1">
    <citation type="submission" date="2016-10" db="EMBL/GenBank/DDBJ databases">
        <authorList>
            <person name="de Groot N.N."/>
        </authorList>
    </citation>
    <scope>NUCLEOTIDE SEQUENCE [LARGE SCALE GENOMIC DNA]</scope>
    <source>
        <strain evidence="2 3">CGMCC 1.10331</strain>
    </source>
</reference>
<evidence type="ECO:0000313" key="2">
    <source>
        <dbReference type="EMBL" id="SEG63764.1"/>
    </source>
</evidence>
<dbReference type="EMBL" id="FNVN01000005">
    <property type="protein sequence ID" value="SEG63764.1"/>
    <property type="molecule type" value="Genomic_DNA"/>
</dbReference>
<keyword evidence="3" id="KW-1185">Reference proteome</keyword>
<keyword evidence="1" id="KW-1133">Transmembrane helix</keyword>
<gene>
    <name evidence="2" type="ORF">SAMN04488133_2996</name>
</gene>
<proteinExistence type="predicted"/>
<keyword evidence="1" id="KW-0472">Membrane</keyword>
<dbReference type="InterPro" id="IPR017259">
    <property type="entry name" value="UCP037672"/>
</dbReference>
<sequence>MAVLASKTVEWLVAGGHLTVLGALIRFRGWTFLLAGYDETSRVPDDVAQQVAGNTVLRVGIAVFAFGLFTTVTNPPAFLGSILGSVILVAVLRLLYRLNTWAPHST</sequence>